<dbReference type="AlphaFoldDB" id="A0A3M6QZF7"/>
<dbReference type="Gene3D" id="2.30.30.60">
    <property type="match status" value="1"/>
</dbReference>
<reference evidence="14 15" key="1">
    <citation type="submission" date="2018-10" db="EMBL/GenBank/DDBJ databases">
        <title>Draft genome of Cortibacter populi DSM10536.</title>
        <authorList>
            <person name="Bernier A.-M."/>
            <person name="Bernard K."/>
        </authorList>
    </citation>
    <scope>NUCLEOTIDE SEQUENCE [LARGE SCALE GENOMIC DNA]</scope>
    <source>
        <strain evidence="14 15">DSM 105136</strain>
    </source>
</reference>
<evidence type="ECO:0000256" key="3">
    <source>
        <dbReference type="ARBA" id="ARBA00022475"/>
    </source>
</evidence>
<dbReference type="GO" id="GO:0005886">
    <property type="term" value="C:plasma membrane"/>
    <property type="evidence" value="ECO:0007669"/>
    <property type="project" value="UniProtKB-SubCell"/>
</dbReference>
<evidence type="ECO:0000256" key="1">
    <source>
        <dbReference type="ARBA" id="ARBA00004429"/>
    </source>
</evidence>
<evidence type="ECO:0000313" key="15">
    <source>
        <dbReference type="Proteomes" id="UP000278006"/>
    </source>
</evidence>
<sequence>MAIGLVLLACAAFFARFVVASALRKALGSLRDRTQTRLLKTFLDERILARAAQIVPSLVVQLGINLVPHLPATPYTIIRNVAFALTALHFVRTITMALNVIQERSLQNDPSHKFMAIKSTVQLINIVLYGACTILIIAVLIDRSPVIVLSGMGAMSAVLMLVFKDTILSFTAGILIASNDMLRVGDWIEMPQAGADGDVVDISLHTIKVQNWDKTITTIPTWKLVSESYKNWRGMQASGGRRIKRSIRIDAGTVRFLTNEEIARLSSINLIHDYLEDKRHEVQSSNEDRRHALGALAELPANQRRLTNIGTFRAYALAYLKHHPGIHQDMTLMVRQMEPTPEGIPMELYCFTNSTAWVAYEGYQSDIFDHLLAILPELGLRAFQNPSGADMRAMLTGLGEAIAQRPAGAGADPAKPCEGQSAAQ</sequence>
<accession>A0A3M6QZF7</accession>
<evidence type="ECO:0000256" key="6">
    <source>
        <dbReference type="ARBA" id="ARBA00022989"/>
    </source>
</evidence>
<keyword evidence="3" id="KW-1003">Cell membrane</keyword>
<evidence type="ECO:0000256" key="5">
    <source>
        <dbReference type="ARBA" id="ARBA00022692"/>
    </source>
</evidence>
<evidence type="ECO:0000256" key="4">
    <source>
        <dbReference type="ARBA" id="ARBA00022519"/>
    </source>
</evidence>
<evidence type="ECO:0000313" key="14">
    <source>
        <dbReference type="EMBL" id="RMX08335.1"/>
    </source>
</evidence>
<keyword evidence="15" id="KW-1185">Reference proteome</keyword>
<evidence type="ECO:0000256" key="7">
    <source>
        <dbReference type="ARBA" id="ARBA00023016"/>
    </source>
</evidence>
<name>A0A3M6QZF7_9BURK</name>
<dbReference type="InterPro" id="IPR030192">
    <property type="entry name" value="YbdG"/>
</dbReference>
<comment type="similarity">
    <text evidence="2">Belongs to the MscS (TC 1.A.23) family.</text>
</comment>
<keyword evidence="4" id="KW-0997">Cell inner membrane</keyword>
<dbReference type="Pfam" id="PF21082">
    <property type="entry name" value="MS_channel_3rd"/>
    <property type="match status" value="1"/>
</dbReference>
<dbReference type="PANTHER" id="PTHR30414">
    <property type="entry name" value="MINICONDUCTANCE MECHANOSENSITIVE CHANNEL YBDG"/>
    <property type="match status" value="1"/>
</dbReference>
<dbReference type="Pfam" id="PF00924">
    <property type="entry name" value="MS_channel_2nd"/>
    <property type="match status" value="1"/>
</dbReference>
<keyword evidence="5 11" id="KW-0812">Transmembrane</keyword>
<dbReference type="InterPro" id="IPR006685">
    <property type="entry name" value="MscS_channel_2nd"/>
</dbReference>
<evidence type="ECO:0000256" key="11">
    <source>
        <dbReference type="SAM" id="Phobius"/>
    </source>
</evidence>
<dbReference type="InterPro" id="IPR010920">
    <property type="entry name" value="LSM_dom_sf"/>
</dbReference>
<dbReference type="FunFam" id="2.30.30.60:FF:000002">
    <property type="entry name" value="Mechanosensitive ion channel family protein"/>
    <property type="match status" value="1"/>
</dbReference>
<dbReference type="GO" id="GO:0008381">
    <property type="term" value="F:mechanosensitive monoatomic ion channel activity"/>
    <property type="evidence" value="ECO:0007669"/>
    <property type="project" value="InterPro"/>
</dbReference>
<dbReference type="GO" id="GO:0071470">
    <property type="term" value="P:cellular response to osmotic stress"/>
    <property type="evidence" value="ECO:0007669"/>
    <property type="project" value="InterPro"/>
</dbReference>
<evidence type="ECO:0000259" key="13">
    <source>
        <dbReference type="Pfam" id="PF21082"/>
    </source>
</evidence>
<comment type="subcellular location">
    <subcellularLocation>
        <location evidence="1">Cell inner membrane</location>
        <topology evidence="1">Multi-pass membrane protein</topology>
    </subcellularLocation>
</comment>
<keyword evidence="7" id="KW-0346">Stress response</keyword>
<dbReference type="InterPro" id="IPR049278">
    <property type="entry name" value="MS_channel_C"/>
</dbReference>
<dbReference type="OrthoDB" id="9775207at2"/>
<dbReference type="SUPFAM" id="SSF50182">
    <property type="entry name" value="Sm-like ribonucleoproteins"/>
    <property type="match status" value="1"/>
</dbReference>
<protein>
    <recommendedName>
        <fullName evidence="9">Mechanosensing system component YbdG</fullName>
    </recommendedName>
    <alternativeName>
        <fullName evidence="10">Mechanosensitive channel homolog YbdG</fullName>
    </alternativeName>
</protein>
<dbReference type="InterPro" id="IPR023408">
    <property type="entry name" value="MscS_beta-dom_sf"/>
</dbReference>
<organism evidence="14 15">
    <name type="scientific">Corticibacter populi</name>
    <dbReference type="NCBI Taxonomy" id="1550736"/>
    <lineage>
        <taxon>Bacteria</taxon>
        <taxon>Pseudomonadati</taxon>
        <taxon>Pseudomonadota</taxon>
        <taxon>Betaproteobacteria</taxon>
        <taxon>Burkholderiales</taxon>
        <taxon>Comamonadaceae</taxon>
        <taxon>Corticibacter</taxon>
    </lineage>
</organism>
<dbReference type="PANTHER" id="PTHR30414:SF0">
    <property type="entry name" value="MINICONDUCTANCE MECHANOSENSITIVE CHANNEL YBDG"/>
    <property type="match status" value="1"/>
</dbReference>
<feature type="domain" description="Mechanosensitive ion channel MscS" evidence="12">
    <location>
        <begin position="165"/>
        <end position="233"/>
    </location>
</feature>
<dbReference type="EMBL" id="RDQO01000001">
    <property type="protein sequence ID" value="RMX08335.1"/>
    <property type="molecule type" value="Genomic_DNA"/>
</dbReference>
<proteinExistence type="inferred from homology"/>
<gene>
    <name evidence="14" type="ORF">D8I35_04350</name>
</gene>
<comment type="caution">
    <text evidence="14">The sequence shown here is derived from an EMBL/GenBank/DDBJ whole genome shotgun (WGS) entry which is preliminary data.</text>
</comment>
<keyword evidence="6 11" id="KW-1133">Transmembrane helix</keyword>
<evidence type="ECO:0000256" key="2">
    <source>
        <dbReference type="ARBA" id="ARBA00008017"/>
    </source>
</evidence>
<evidence type="ECO:0000256" key="10">
    <source>
        <dbReference type="ARBA" id="ARBA00093659"/>
    </source>
</evidence>
<feature type="transmembrane region" description="Helical" evidence="11">
    <location>
        <begin position="122"/>
        <end position="141"/>
    </location>
</feature>
<dbReference type="Proteomes" id="UP000278006">
    <property type="component" value="Unassembled WGS sequence"/>
</dbReference>
<evidence type="ECO:0000256" key="8">
    <source>
        <dbReference type="ARBA" id="ARBA00023136"/>
    </source>
</evidence>
<evidence type="ECO:0000256" key="9">
    <source>
        <dbReference type="ARBA" id="ARBA00093630"/>
    </source>
</evidence>
<keyword evidence="8 11" id="KW-0472">Membrane</keyword>
<feature type="domain" description="Mechanosensitive ion channel MscS C-terminal" evidence="13">
    <location>
        <begin position="320"/>
        <end position="377"/>
    </location>
</feature>
<evidence type="ECO:0000259" key="12">
    <source>
        <dbReference type="Pfam" id="PF00924"/>
    </source>
</evidence>